<dbReference type="Gene3D" id="2.60.40.1120">
    <property type="entry name" value="Carboxypeptidase-like, regulatory domain"/>
    <property type="match status" value="1"/>
</dbReference>
<dbReference type="AlphaFoldDB" id="W7DS83"/>
<feature type="compositionally biased region" description="Basic and acidic residues" evidence="1">
    <location>
        <begin position="7"/>
        <end position="21"/>
    </location>
</feature>
<gene>
    <name evidence="2" type="ORF">MCOL2_11035</name>
</gene>
<sequence length="124" mass="13708">MACSAPVEEKKETASESTQVEKMKLQVDETNIKTDENGIFKITGKATPNAIVSIDQPAKKVTADADGKFELEGQIPSEKSHEVKILAQKDSLEELEKSLTITPHDQYVQKVLAKKGARRKRNPC</sequence>
<name>W7DS83_9LIST</name>
<organism evidence="2 3">
    <name type="scientific">Listeria fleischmannii FSL S10-1203</name>
    <dbReference type="NCBI Taxonomy" id="1265822"/>
    <lineage>
        <taxon>Bacteria</taxon>
        <taxon>Bacillati</taxon>
        <taxon>Bacillota</taxon>
        <taxon>Bacilli</taxon>
        <taxon>Bacillales</taxon>
        <taxon>Listeriaceae</taxon>
        <taxon>Listeria</taxon>
    </lineage>
</organism>
<protein>
    <submittedName>
        <fullName evidence="2">Uncharacterized protein</fullName>
    </submittedName>
</protein>
<dbReference type="Proteomes" id="UP000019241">
    <property type="component" value="Unassembled WGS sequence"/>
</dbReference>
<reference evidence="2 3" key="1">
    <citation type="submission" date="2012-12" db="EMBL/GenBank/DDBJ databases">
        <title>Novel taxa of Listeriaceae from agricultural environments in the United States.</title>
        <authorList>
            <person name="den Bakker H.C."/>
            <person name="Allred A."/>
            <person name="Warchocki S."/>
            <person name="Wright E.M."/>
            <person name="Burrell A."/>
            <person name="Nightingale K.K."/>
            <person name="Kephart D."/>
            <person name="Wiedmann M."/>
        </authorList>
    </citation>
    <scope>NUCLEOTIDE SEQUENCE [LARGE SCALE GENOMIC DNA]</scope>
    <source>
        <strain evidence="2 3">FSL S10-1203</strain>
    </source>
</reference>
<feature type="region of interest" description="Disordered" evidence="1">
    <location>
        <begin position="1"/>
        <end position="21"/>
    </location>
</feature>
<comment type="caution">
    <text evidence="2">The sequence shown here is derived from an EMBL/GenBank/DDBJ whole genome shotgun (WGS) entry which is preliminary data.</text>
</comment>
<dbReference type="PATRIC" id="fig|1265822.4.peg.2234"/>
<accession>W7DS83</accession>
<evidence type="ECO:0000313" key="3">
    <source>
        <dbReference type="Proteomes" id="UP000019241"/>
    </source>
</evidence>
<evidence type="ECO:0000313" key="2">
    <source>
        <dbReference type="EMBL" id="EUJ53527.1"/>
    </source>
</evidence>
<dbReference type="EMBL" id="AODM01000038">
    <property type="protein sequence ID" value="EUJ53527.1"/>
    <property type="molecule type" value="Genomic_DNA"/>
</dbReference>
<proteinExistence type="predicted"/>
<evidence type="ECO:0000256" key="1">
    <source>
        <dbReference type="SAM" id="MobiDB-lite"/>
    </source>
</evidence>